<feature type="transmembrane region" description="Helical" evidence="1">
    <location>
        <begin position="33"/>
        <end position="54"/>
    </location>
</feature>
<dbReference type="EMBL" id="JRLV01000006">
    <property type="protein sequence ID" value="KGO81882.1"/>
    <property type="molecule type" value="Genomic_DNA"/>
</dbReference>
<protein>
    <submittedName>
        <fullName evidence="2">Uncharacterized protein</fullName>
    </submittedName>
</protein>
<dbReference type="Proteomes" id="UP000030129">
    <property type="component" value="Unassembled WGS sequence"/>
</dbReference>
<feature type="transmembrane region" description="Helical" evidence="1">
    <location>
        <begin position="90"/>
        <end position="108"/>
    </location>
</feature>
<evidence type="ECO:0000313" key="3">
    <source>
        <dbReference type="Proteomes" id="UP000030129"/>
    </source>
</evidence>
<name>A0A0A2LNL7_9FLAO</name>
<accession>A0A0A2LNL7</accession>
<keyword evidence="1" id="KW-1133">Transmembrane helix</keyword>
<dbReference type="RefSeq" id="WP_035132308.1">
    <property type="nucleotide sequence ID" value="NZ_JRLV01000006.1"/>
</dbReference>
<organism evidence="2 3">
    <name type="scientific">Flavobacterium beibuense F44-8</name>
    <dbReference type="NCBI Taxonomy" id="1406840"/>
    <lineage>
        <taxon>Bacteria</taxon>
        <taxon>Pseudomonadati</taxon>
        <taxon>Bacteroidota</taxon>
        <taxon>Flavobacteriia</taxon>
        <taxon>Flavobacteriales</taxon>
        <taxon>Flavobacteriaceae</taxon>
        <taxon>Flavobacterium</taxon>
    </lineage>
</organism>
<keyword evidence="3" id="KW-1185">Reference proteome</keyword>
<sequence length="121" mass="14233">MKKKVLRKTETFLHFLTAAIILIKGYDELTKHIFFPAFILLSFGLLVLVIMLLWRPLRIKPKEARRSCYFIEAPALLVISYVAYLEGRHTVPYIFLIAAFLYPVMGFISSKKWKKINKQHF</sequence>
<dbReference type="AlphaFoldDB" id="A0A0A2LNL7"/>
<evidence type="ECO:0000313" key="2">
    <source>
        <dbReference type="EMBL" id="KGO81882.1"/>
    </source>
</evidence>
<feature type="transmembrane region" description="Helical" evidence="1">
    <location>
        <begin position="66"/>
        <end position="84"/>
    </location>
</feature>
<proteinExistence type="predicted"/>
<gene>
    <name evidence="2" type="ORF">Q763_06340</name>
</gene>
<reference evidence="2 3" key="1">
    <citation type="submission" date="2013-09" db="EMBL/GenBank/DDBJ databases">
        <authorList>
            <person name="Zeng Z."/>
            <person name="Chen C."/>
        </authorList>
    </citation>
    <scope>NUCLEOTIDE SEQUENCE [LARGE SCALE GENOMIC DNA]</scope>
    <source>
        <strain evidence="2 3">F44-8</strain>
    </source>
</reference>
<keyword evidence="1" id="KW-0472">Membrane</keyword>
<feature type="transmembrane region" description="Helical" evidence="1">
    <location>
        <begin position="12"/>
        <end position="27"/>
    </location>
</feature>
<keyword evidence="1" id="KW-0812">Transmembrane</keyword>
<evidence type="ECO:0000256" key="1">
    <source>
        <dbReference type="SAM" id="Phobius"/>
    </source>
</evidence>
<comment type="caution">
    <text evidence="2">The sequence shown here is derived from an EMBL/GenBank/DDBJ whole genome shotgun (WGS) entry which is preliminary data.</text>
</comment>